<sequence length="290" mass="33650">ERNETIDSQSSQTEFRYIDGRRFHNVENAKYHLPNDENESDRLHSQHFLLRYIWQSNFSAPVDHILSIPGAKILDVGCGAGSWSFDMATTYPLAKIIGLDISSHQPTTIKPKNFVFVKANAEERLPFDDNTFDFVFQRYLTFGLTRERWPHVVNELVRVLKPGGFLELCEFSAGFDIGPVTKRFSDCEHNILEQQGSDFDSYQKLEEYCRNQGQLENIKKEVKLCYYNSNSSVELNKAILDNLSFAYTSLKPILSKKLQVSDEEYDELTKMSEKEVVEFNTYYKIVRVYA</sequence>
<evidence type="ECO:0000313" key="1">
    <source>
        <dbReference type="EMBL" id="CAG8707395.1"/>
    </source>
</evidence>
<dbReference type="EMBL" id="CAJVPW010025094">
    <property type="protein sequence ID" value="CAG8707395.1"/>
    <property type="molecule type" value="Genomic_DNA"/>
</dbReference>
<reference evidence="1" key="1">
    <citation type="submission" date="2021-06" db="EMBL/GenBank/DDBJ databases">
        <authorList>
            <person name="Kallberg Y."/>
            <person name="Tangrot J."/>
            <person name="Rosling A."/>
        </authorList>
    </citation>
    <scope>NUCLEOTIDE SEQUENCE</scope>
    <source>
        <strain evidence="1">28 12/20/2015</strain>
    </source>
</reference>
<organism evidence="1 2">
    <name type="scientific">Cetraspora pellucida</name>
    <dbReference type="NCBI Taxonomy" id="1433469"/>
    <lineage>
        <taxon>Eukaryota</taxon>
        <taxon>Fungi</taxon>
        <taxon>Fungi incertae sedis</taxon>
        <taxon>Mucoromycota</taxon>
        <taxon>Glomeromycotina</taxon>
        <taxon>Glomeromycetes</taxon>
        <taxon>Diversisporales</taxon>
        <taxon>Gigasporaceae</taxon>
        <taxon>Cetraspora</taxon>
    </lineage>
</organism>
<feature type="non-terminal residue" evidence="1">
    <location>
        <position position="290"/>
    </location>
</feature>
<comment type="caution">
    <text evidence="1">The sequence shown here is derived from an EMBL/GenBank/DDBJ whole genome shotgun (WGS) entry which is preliminary data.</text>
</comment>
<name>A0ACA9PGJ3_9GLOM</name>
<feature type="non-terminal residue" evidence="1">
    <location>
        <position position="1"/>
    </location>
</feature>
<proteinExistence type="predicted"/>
<evidence type="ECO:0000313" key="2">
    <source>
        <dbReference type="Proteomes" id="UP000789366"/>
    </source>
</evidence>
<keyword evidence="2" id="KW-1185">Reference proteome</keyword>
<gene>
    <name evidence="1" type="ORF">SPELUC_LOCUS11608</name>
</gene>
<protein>
    <submittedName>
        <fullName evidence="1">1559_t:CDS:1</fullName>
    </submittedName>
</protein>
<dbReference type="Proteomes" id="UP000789366">
    <property type="component" value="Unassembled WGS sequence"/>
</dbReference>
<accession>A0ACA9PGJ3</accession>